<dbReference type="Pfam" id="PF13692">
    <property type="entry name" value="Glyco_trans_1_4"/>
    <property type="match status" value="1"/>
</dbReference>
<dbReference type="InterPro" id="IPR028098">
    <property type="entry name" value="Glyco_trans_4-like_N"/>
</dbReference>
<dbReference type="EC" id="2.4.-.-" evidence="5"/>
<keyword evidence="1 5" id="KW-0328">Glycosyltransferase</keyword>
<dbReference type="PANTHER" id="PTHR12526">
    <property type="entry name" value="GLYCOSYLTRANSFERASE"/>
    <property type="match status" value="1"/>
</dbReference>
<keyword evidence="2 5" id="KW-0808">Transferase</keyword>
<protein>
    <submittedName>
        <fullName evidence="5">Glycosyltransferase</fullName>
        <ecNumber evidence="5">2.4.-.-</ecNumber>
    </submittedName>
</protein>
<accession>A0AB39BKA1</accession>
<dbReference type="AlphaFoldDB" id="A0AB39BKA1"/>
<dbReference type="CDD" id="cd03811">
    <property type="entry name" value="GT4_GT28_WabH-like"/>
    <property type="match status" value="1"/>
</dbReference>
<evidence type="ECO:0000256" key="1">
    <source>
        <dbReference type="ARBA" id="ARBA00022676"/>
    </source>
</evidence>
<feature type="domain" description="Glycosyl transferase family 1" evidence="3">
    <location>
        <begin position="218"/>
        <end position="366"/>
    </location>
</feature>
<evidence type="ECO:0000259" key="3">
    <source>
        <dbReference type="Pfam" id="PF00534"/>
    </source>
</evidence>
<feature type="domain" description="Glycosyltransferase subfamily 4-like N-terminal" evidence="4">
    <location>
        <begin position="16"/>
        <end position="191"/>
    </location>
</feature>
<sequence>MRVLLVNHSSAENELGGAERSLLALGEEWARREPGLEIEVVTASAEGEFARAVRSRGWELFAVPFWPWAIPHLYRPGENRFDNARRDGRAVLAIEKRIRDTSPDLVVTNSVVNPWGAVAAGLVGTPHVWFAREFGDLDHGLEFVIGVEQSWADVGLLSDLVVANSEAVRAHAESFLPGREVLVTYPPVDVEALRTAPVSAAAGAAAASATDARQGGEGTLELLMVGTVGPAKRQHLAVEALGELRARGVDARLTLVGPLDHPEYHGALLDTAARLGVADRVRVEGYREDPRPYIRDADVALMLSRSEAFGRVTIEYLAQGTPVVGIDAGGTSELIADGSSGFVTSAEVSDIADALARYAADPALLRAHAAAAPGDAAAVAGRYPLSDVIDAMTELSRTAPRVPKLPHLTEFWIGLADDVELMRDEWQTVRNPTLDETVRQFEEARVRSGRAGTAASAALATGAEDLSPPPPVTIVVPVYGDLPSLERCVQSVLEHGDLGRNRLLLVNDVGPDADVIEARLRELIDGVENASYARNPKNLGFGSTCNRAAFELDDSGNDVLLLNSDAVLLSGAVEELARVLHAGEKHGVVCPRSNHATIASFPFVSRPRRGPDDIEHSLRKFASLHDELPRYTVAPVAIGFCFLVRRALLDQFGLFDEIFNPGYGEEVDFCLRINTHGYSSLFANHAYVIHEGSRSFSESEFDSDGLRTRNEEIIFERYPHFRSSIDQYLEHDIDPIDWFADFIDGNDPDKRVLIDLYDLTLRYDGTSRNALSFLTLLAEKQSRGELDAEFVIASSIEAQKFFGLDRFGFRSIWNHDVNELFDLGIALVPLGHEKQILRFNRFCARWVVTHLDIIGTRLLSLRENDAARKQVLRDSLAYADRTVAISQATVDDTLAYFPEITAEARSRITVVHQGAARVELEAKNDGDELSERQRAAIAAGGYLLVVGNSYPHKQLAETVAALRGGGRSVVVFGGEIDDRGDEIVPIRGGLLSDRQVSRLYAGASVVVFPSAYEGFGLPIAEAAKHGRPVVLFDTQVAHEVVDGLGLGDGATFFSRFADLPDAVATAEQLSVTVAPGEVRSLDDYNARLLEIVGEELALPVDLARLRRRFLYFRAVAAYTARIAERFAEASYDNELIRARRAYKVVEAVDTGAARARQVRGQVQELGPKGVLRAIRRRLPGGK</sequence>
<dbReference type="EMBL" id="CP162511">
    <property type="protein sequence ID" value="XDI06538.1"/>
    <property type="molecule type" value="Genomic_DNA"/>
</dbReference>
<dbReference type="Pfam" id="PF13641">
    <property type="entry name" value="Glyco_tranf_2_3"/>
    <property type="match status" value="1"/>
</dbReference>
<name>A0AB39BKA1_9MICO</name>
<dbReference type="GO" id="GO:0016757">
    <property type="term" value="F:glycosyltransferase activity"/>
    <property type="evidence" value="ECO:0007669"/>
    <property type="project" value="UniProtKB-KW"/>
</dbReference>
<dbReference type="Pfam" id="PF00534">
    <property type="entry name" value="Glycos_transf_1"/>
    <property type="match status" value="1"/>
</dbReference>
<proteinExistence type="predicted"/>
<dbReference type="Gene3D" id="3.40.50.2000">
    <property type="entry name" value="Glycogen Phosphorylase B"/>
    <property type="match status" value="3"/>
</dbReference>
<evidence type="ECO:0000313" key="5">
    <source>
        <dbReference type="EMBL" id="XDI06538.1"/>
    </source>
</evidence>
<dbReference type="PANTHER" id="PTHR12526:SF510">
    <property type="entry name" value="D-INOSITOL 3-PHOSPHATE GLYCOSYLTRANSFERASE"/>
    <property type="match status" value="1"/>
</dbReference>
<organism evidence="5">
    <name type="scientific">Herbiconiux sp. A18JL235</name>
    <dbReference type="NCBI Taxonomy" id="3152363"/>
    <lineage>
        <taxon>Bacteria</taxon>
        <taxon>Bacillati</taxon>
        <taxon>Actinomycetota</taxon>
        <taxon>Actinomycetes</taxon>
        <taxon>Micrococcales</taxon>
        <taxon>Microbacteriaceae</taxon>
        <taxon>Herbiconiux</taxon>
    </lineage>
</organism>
<dbReference type="Gene3D" id="3.90.550.10">
    <property type="entry name" value="Spore Coat Polysaccharide Biosynthesis Protein SpsA, Chain A"/>
    <property type="match status" value="1"/>
</dbReference>
<dbReference type="InterPro" id="IPR001296">
    <property type="entry name" value="Glyco_trans_1"/>
</dbReference>
<evidence type="ECO:0000259" key="4">
    <source>
        <dbReference type="Pfam" id="PF13439"/>
    </source>
</evidence>
<gene>
    <name evidence="5" type="ORF">ABFY20_05425</name>
</gene>
<evidence type="ECO:0000256" key="2">
    <source>
        <dbReference type="ARBA" id="ARBA00022679"/>
    </source>
</evidence>
<reference evidence="5" key="1">
    <citation type="submission" date="2024-05" db="EMBL/GenBank/DDBJ databases">
        <title>Herbiconiux sp. A18JL235.</title>
        <authorList>
            <person name="Zhang G."/>
        </authorList>
    </citation>
    <scope>NUCLEOTIDE SEQUENCE</scope>
    <source>
        <strain evidence="5">A18JL235</strain>
    </source>
</reference>
<dbReference type="SUPFAM" id="SSF53756">
    <property type="entry name" value="UDP-Glycosyltransferase/glycogen phosphorylase"/>
    <property type="match status" value="2"/>
</dbReference>
<dbReference type="SUPFAM" id="SSF53448">
    <property type="entry name" value="Nucleotide-diphospho-sugar transferases"/>
    <property type="match status" value="1"/>
</dbReference>
<dbReference type="InterPro" id="IPR029044">
    <property type="entry name" value="Nucleotide-diphossugar_trans"/>
</dbReference>
<dbReference type="RefSeq" id="WP_368498918.1">
    <property type="nucleotide sequence ID" value="NZ_CP162511.1"/>
</dbReference>
<dbReference type="Pfam" id="PF13439">
    <property type="entry name" value="Glyco_transf_4"/>
    <property type="match status" value="1"/>
</dbReference>